<dbReference type="Pfam" id="PF01520">
    <property type="entry name" value="Amidase_3"/>
    <property type="match status" value="1"/>
</dbReference>
<keyword evidence="5" id="KW-1185">Reference proteome</keyword>
<gene>
    <name evidence="4" type="ORF">U14_00765</name>
</gene>
<sequence length="508" mass="55776">MGKTCARVCAYVAWILFSLTSSAMAGTIEVFFNNENLRYTLFTTNDGPGEYVQLEKVANIFRLQLNIDAGNGRVVLQYGEKNLSFLPGESSVISAKRSYPMTFPARKIEGVIMVPLEFLTKTLPLIYEYNLAWDGRQRRLTVGIQNLELVSLYVSPFADYTRIAAQLSQSVPYKVTEKLPSLLIFELPQAKFNLQDNPLQINNTAVKHVKVIDSFGTTQILVRLGDEFVRYTHKTKDNPPRLIIDVFTTDEAVAEEETPTPTPEATVTEGQAATNETIVEQDLAANGETGTALPGQPFSLHTIVVDPGHGGSDQGVVVVPAVDATPALMEKQLTLHLSKLLSTHLIERLGVTVMLTREGDDFLSGEMRATVANSNRADVFLSVHVNNSISDQASGFEVYIMDYGSLDMPQGIKAQVLDYAQAKYLEQSKRLADQIVAAYRARNNGAKAVVKRAPLFALKGATMPSVHIEIGYASNASDRQNMTQEAFQQMLISAVADGIAAFKKGEEL</sequence>
<evidence type="ECO:0000256" key="2">
    <source>
        <dbReference type="SAM" id="SignalP"/>
    </source>
</evidence>
<organism evidence="4">
    <name type="scientific">Candidatus Moduliflexus flocculans</name>
    <dbReference type="NCBI Taxonomy" id="1499966"/>
    <lineage>
        <taxon>Bacteria</taxon>
        <taxon>Candidatus Moduliflexota</taxon>
        <taxon>Candidatus Moduliflexia</taxon>
        <taxon>Candidatus Moduliflexales</taxon>
        <taxon>Candidatus Moduliflexaceae</taxon>
    </lineage>
</organism>
<evidence type="ECO:0000313" key="4">
    <source>
        <dbReference type="EMBL" id="GAK49542.1"/>
    </source>
</evidence>
<dbReference type="GO" id="GO:0030288">
    <property type="term" value="C:outer membrane-bounded periplasmic space"/>
    <property type="evidence" value="ECO:0007669"/>
    <property type="project" value="TreeGrafter"/>
</dbReference>
<dbReference type="GO" id="GO:0008745">
    <property type="term" value="F:N-acetylmuramoyl-L-alanine amidase activity"/>
    <property type="evidence" value="ECO:0007669"/>
    <property type="project" value="InterPro"/>
</dbReference>
<dbReference type="PANTHER" id="PTHR30404">
    <property type="entry name" value="N-ACETYLMURAMOYL-L-ALANINE AMIDASE"/>
    <property type="match status" value="1"/>
</dbReference>
<keyword evidence="1 4" id="KW-0378">Hydrolase</keyword>
<dbReference type="Proteomes" id="UP000030700">
    <property type="component" value="Unassembled WGS sequence"/>
</dbReference>
<accession>A0A0S6VWJ7</accession>
<dbReference type="EMBL" id="DF820455">
    <property type="protein sequence ID" value="GAK49542.1"/>
    <property type="molecule type" value="Genomic_DNA"/>
</dbReference>
<dbReference type="SUPFAM" id="SSF53187">
    <property type="entry name" value="Zn-dependent exopeptidases"/>
    <property type="match status" value="1"/>
</dbReference>
<proteinExistence type="predicted"/>
<protein>
    <submittedName>
        <fullName evidence="4">Cell wall hydrolase/autolysin</fullName>
    </submittedName>
</protein>
<dbReference type="CDD" id="cd02696">
    <property type="entry name" value="MurNAc-LAA"/>
    <property type="match status" value="1"/>
</dbReference>
<name>A0A0S6VWJ7_9BACT</name>
<feature type="signal peptide" evidence="2">
    <location>
        <begin position="1"/>
        <end position="25"/>
    </location>
</feature>
<feature type="domain" description="MurNAc-LAA" evidence="3">
    <location>
        <begin position="369"/>
        <end position="500"/>
    </location>
</feature>
<dbReference type="InterPro" id="IPR036582">
    <property type="entry name" value="Mao_N_sf"/>
</dbReference>
<dbReference type="Pfam" id="PF07833">
    <property type="entry name" value="Cu_amine_oxidN1"/>
    <property type="match status" value="1"/>
</dbReference>
<dbReference type="PANTHER" id="PTHR30404:SF0">
    <property type="entry name" value="N-ACETYLMURAMOYL-L-ALANINE AMIDASE AMIC"/>
    <property type="match status" value="1"/>
</dbReference>
<dbReference type="SUPFAM" id="SSF55383">
    <property type="entry name" value="Copper amine oxidase, domain N"/>
    <property type="match status" value="1"/>
</dbReference>
<evidence type="ECO:0000256" key="1">
    <source>
        <dbReference type="ARBA" id="ARBA00022801"/>
    </source>
</evidence>
<evidence type="ECO:0000259" key="3">
    <source>
        <dbReference type="SMART" id="SM00646"/>
    </source>
</evidence>
<dbReference type="Gene3D" id="3.40.630.40">
    <property type="entry name" value="Zn-dependent exopeptidases"/>
    <property type="match status" value="1"/>
</dbReference>
<dbReference type="InterPro" id="IPR012854">
    <property type="entry name" value="Cu_amine_oxidase-like_N"/>
</dbReference>
<dbReference type="SMART" id="SM00646">
    <property type="entry name" value="Ami_3"/>
    <property type="match status" value="1"/>
</dbReference>
<dbReference type="AlphaFoldDB" id="A0A0S6VWJ7"/>
<feature type="chain" id="PRO_5006631504" evidence="2">
    <location>
        <begin position="26"/>
        <end position="508"/>
    </location>
</feature>
<dbReference type="InterPro" id="IPR002508">
    <property type="entry name" value="MurNAc-LAA_cat"/>
</dbReference>
<dbReference type="Gene3D" id="2.60.40.3500">
    <property type="match status" value="1"/>
</dbReference>
<dbReference type="InterPro" id="IPR050695">
    <property type="entry name" value="N-acetylmuramoyl_amidase_3"/>
</dbReference>
<dbReference type="STRING" id="1499966.U14_00765"/>
<keyword evidence="2" id="KW-0732">Signal</keyword>
<dbReference type="GO" id="GO:0009253">
    <property type="term" value="P:peptidoglycan catabolic process"/>
    <property type="evidence" value="ECO:0007669"/>
    <property type="project" value="InterPro"/>
</dbReference>
<evidence type="ECO:0000313" key="5">
    <source>
        <dbReference type="Proteomes" id="UP000030700"/>
    </source>
</evidence>
<dbReference type="HOGENOM" id="CLU_523432_0_0_0"/>
<reference evidence="4" key="1">
    <citation type="journal article" date="2015" name="PeerJ">
        <title>First genomic representation of candidate bacterial phylum KSB3 points to enhanced environmental sensing as a trigger of wastewater bulking.</title>
        <authorList>
            <person name="Sekiguchi Y."/>
            <person name="Ohashi A."/>
            <person name="Parks D.H."/>
            <person name="Yamauchi T."/>
            <person name="Tyson G.W."/>
            <person name="Hugenholtz P."/>
        </authorList>
    </citation>
    <scope>NUCLEOTIDE SEQUENCE [LARGE SCALE GENOMIC DNA]</scope>
</reference>